<dbReference type="AlphaFoldDB" id="A0ABD3I4E5"/>
<feature type="compositionally biased region" description="Basic and acidic residues" evidence="1">
    <location>
        <begin position="615"/>
        <end position="624"/>
    </location>
</feature>
<dbReference type="Proteomes" id="UP001633002">
    <property type="component" value="Unassembled WGS sequence"/>
</dbReference>
<feature type="chain" id="PRO_5044824582" description="Transposase" evidence="2">
    <location>
        <begin position="19"/>
        <end position="710"/>
    </location>
</feature>
<gene>
    <name evidence="3" type="ORF">R1sor_011455</name>
</gene>
<keyword evidence="2" id="KW-0732">Signal</keyword>
<sequence length="710" mass="79929">MRRMSCCCVCSFAAPAFAAVIIEATHASHELPHLILPASHASHELPTAVRVATHAPHEVPRDVTMGTHAPHELPVAVRLEALGERITSDSKWKFIERDCVKFALRLGLLTPPAGASANQVLPHNDDWVIFKERQERDAREKKASVEVTGREANVSQEPTQISPNVDRSKKKMKNDPNFGAVASGSGPFVSQRVEVPKRPRSGPTAFAATTSQPVDVDENDKSEASDLPSDSQGAPDYMVPDNTSVEDPVADLQFLVTQSPKIQPLSAMTEVELNKDEKNRVRKEAINRCLVDQSVLRIPIEQFHVPSTDTNWEKWGPYQIRACSKSFVLELKKHMQTNAYAHYYNFILLADPQDCPDKSRWKFPAPSSWKFYVIGGNHSALACMELLAQYPGIYKHFRHCNCIIYAGLTKSEAALFAHDDNFDAEVRRKYTFHQRVEYFHRKFMEAKQTGESMASLRKRLALETVNIAETYSKTALSTLESTFQVAFRTGKLWDVQESIFRKWERRELKSMKAAGKGKKKDDDVIMKAFCHLTGCNNWEEAQAKCGPFSFDERLYNYEKSFELMPKDRSNKNAVNKALFGVDDQEVDTVELDKRQYMFLASRVYNMKKLLDAKTEVTRGHKHSTEVAPPQNDSDAAMNDVIVESEDDEAILLHKDDENNEDHEENDPAEGPVGEDENPEDAEETSDQAERQDDPVDVVPDSLTGGPGDAE</sequence>
<reference evidence="3 4" key="1">
    <citation type="submission" date="2024-09" db="EMBL/GenBank/DDBJ databases">
        <title>Chromosome-scale assembly of Riccia sorocarpa.</title>
        <authorList>
            <person name="Paukszto L."/>
        </authorList>
    </citation>
    <scope>NUCLEOTIDE SEQUENCE [LARGE SCALE GENOMIC DNA]</scope>
    <source>
        <strain evidence="3">LP-2024</strain>
        <tissue evidence="3">Aerial parts of the thallus</tissue>
    </source>
</reference>
<comment type="caution">
    <text evidence="3">The sequence shown here is derived from an EMBL/GenBank/DDBJ whole genome shotgun (WGS) entry which is preliminary data.</text>
</comment>
<feature type="signal peptide" evidence="2">
    <location>
        <begin position="1"/>
        <end position="18"/>
    </location>
</feature>
<evidence type="ECO:0000256" key="2">
    <source>
        <dbReference type="SAM" id="SignalP"/>
    </source>
</evidence>
<name>A0ABD3I4E5_9MARC</name>
<evidence type="ECO:0000256" key="1">
    <source>
        <dbReference type="SAM" id="MobiDB-lite"/>
    </source>
</evidence>
<accession>A0ABD3I4E5</accession>
<dbReference type="EMBL" id="JBJQOH010000002">
    <property type="protein sequence ID" value="KAL3697379.1"/>
    <property type="molecule type" value="Genomic_DNA"/>
</dbReference>
<feature type="region of interest" description="Disordered" evidence="1">
    <location>
        <begin position="653"/>
        <end position="710"/>
    </location>
</feature>
<protein>
    <recommendedName>
        <fullName evidence="5">Transposase</fullName>
    </recommendedName>
</protein>
<feature type="region of interest" description="Disordered" evidence="1">
    <location>
        <begin position="615"/>
        <end position="635"/>
    </location>
</feature>
<feature type="compositionally biased region" description="Acidic residues" evidence="1">
    <location>
        <begin position="657"/>
        <end position="686"/>
    </location>
</feature>
<evidence type="ECO:0008006" key="5">
    <source>
        <dbReference type="Google" id="ProtNLM"/>
    </source>
</evidence>
<evidence type="ECO:0000313" key="3">
    <source>
        <dbReference type="EMBL" id="KAL3697379.1"/>
    </source>
</evidence>
<organism evidence="3 4">
    <name type="scientific">Riccia sorocarpa</name>
    <dbReference type="NCBI Taxonomy" id="122646"/>
    <lineage>
        <taxon>Eukaryota</taxon>
        <taxon>Viridiplantae</taxon>
        <taxon>Streptophyta</taxon>
        <taxon>Embryophyta</taxon>
        <taxon>Marchantiophyta</taxon>
        <taxon>Marchantiopsida</taxon>
        <taxon>Marchantiidae</taxon>
        <taxon>Marchantiales</taxon>
        <taxon>Ricciaceae</taxon>
        <taxon>Riccia</taxon>
    </lineage>
</organism>
<feature type="region of interest" description="Disordered" evidence="1">
    <location>
        <begin position="138"/>
        <end position="244"/>
    </location>
</feature>
<keyword evidence="4" id="KW-1185">Reference proteome</keyword>
<feature type="compositionally biased region" description="Polar residues" evidence="1">
    <location>
        <begin position="153"/>
        <end position="165"/>
    </location>
</feature>
<evidence type="ECO:0000313" key="4">
    <source>
        <dbReference type="Proteomes" id="UP001633002"/>
    </source>
</evidence>
<proteinExistence type="predicted"/>